<evidence type="ECO:0000256" key="4">
    <source>
        <dbReference type="ARBA" id="ARBA00022989"/>
    </source>
</evidence>
<sequence length="294" mass="32989">MRVKSYILILIPVSLLLLVAASFIYEWGFDENTEVASYQTNDTGEILTHPYPPSFDHPLGTDRKGQDLLLRILNGAKYTILFVLSVGLVRILVGMLLGALLTFMPKRIKDFVQLFLTPYVNVPAFILVYFLAYIFFAVPTDDGGLQLIFIQFVILTFVGVPSLVLLFSNEFQDGLKHEYIQASYQLGASKKHIVIRHLLPVLRNRFTIVFLQQIIASLILLIHLGVFRIYIGGQAEGSVSIDEEILLSKSGEWAGMIGQSVFDIVTAPWIVLAPGMAFVLLIVMLNTMIRLIRV</sequence>
<evidence type="ECO:0000259" key="7">
    <source>
        <dbReference type="PROSITE" id="PS50928"/>
    </source>
</evidence>
<dbReference type="GO" id="GO:0055085">
    <property type="term" value="P:transmembrane transport"/>
    <property type="evidence" value="ECO:0007669"/>
    <property type="project" value="InterPro"/>
</dbReference>
<feature type="transmembrane region" description="Helical" evidence="6">
    <location>
        <begin position="115"/>
        <end position="136"/>
    </location>
</feature>
<evidence type="ECO:0000256" key="6">
    <source>
        <dbReference type="RuleBase" id="RU363032"/>
    </source>
</evidence>
<dbReference type="Pfam" id="PF00528">
    <property type="entry name" value="BPD_transp_1"/>
    <property type="match status" value="1"/>
</dbReference>
<feature type="domain" description="ABC transmembrane type-1" evidence="7">
    <location>
        <begin position="76"/>
        <end position="289"/>
    </location>
</feature>
<comment type="similarity">
    <text evidence="6">Belongs to the binding-protein-dependent transport system permease family.</text>
</comment>
<dbReference type="PANTHER" id="PTHR43839:SF3">
    <property type="entry name" value="OLIGOPEPTIDE ABC TRANSPORTER, PERMEASE PROTEIN"/>
    <property type="match status" value="1"/>
</dbReference>
<feature type="transmembrane region" description="Helical" evidence="6">
    <location>
        <begin position="206"/>
        <end position="231"/>
    </location>
</feature>
<evidence type="ECO:0000256" key="5">
    <source>
        <dbReference type="ARBA" id="ARBA00023136"/>
    </source>
</evidence>
<keyword evidence="5 6" id="KW-0472">Membrane</keyword>
<evidence type="ECO:0000256" key="3">
    <source>
        <dbReference type="ARBA" id="ARBA00022692"/>
    </source>
</evidence>
<dbReference type="OrthoDB" id="2351941at2"/>
<comment type="subcellular location">
    <subcellularLocation>
        <location evidence="6">Cell membrane</location>
        <topology evidence="6">Multi-pass membrane protein</topology>
    </subcellularLocation>
    <subcellularLocation>
        <location evidence="1">Membrane</location>
        <topology evidence="1">Multi-pass membrane protein</topology>
    </subcellularLocation>
</comment>
<dbReference type="Gene3D" id="1.10.3720.10">
    <property type="entry name" value="MetI-like"/>
    <property type="match status" value="1"/>
</dbReference>
<dbReference type="SUPFAM" id="SSF161098">
    <property type="entry name" value="MetI-like"/>
    <property type="match status" value="1"/>
</dbReference>
<feature type="transmembrane region" description="Helical" evidence="6">
    <location>
        <begin position="269"/>
        <end position="289"/>
    </location>
</feature>
<keyword evidence="2 6" id="KW-0813">Transport</keyword>
<dbReference type="InterPro" id="IPR000515">
    <property type="entry name" value="MetI-like"/>
</dbReference>
<dbReference type="AlphaFoldDB" id="A0A0C2VRX3"/>
<dbReference type="PANTHER" id="PTHR43839">
    <property type="entry name" value="OPPC IN A BINDING PROTEIN-DEPENDENT TRANSPORT SYSTEM"/>
    <property type="match status" value="1"/>
</dbReference>
<evidence type="ECO:0000313" key="9">
    <source>
        <dbReference type="Proteomes" id="UP000031950"/>
    </source>
</evidence>
<keyword evidence="9" id="KW-1185">Reference proteome</keyword>
<dbReference type="PROSITE" id="PS50928">
    <property type="entry name" value="ABC_TM1"/>
    <property type="match status" value="1"/>
</dbReference>
<dbReference type="GO" id="GO:0005886">
    <property type="term" value="C:plasma membrane"/>
    <property type="evidence" value="ECO:0007669"/>
    <property type="project" value="UniProtKB-SubCell"/>
</dbReference>
<evidence type="ECO:0000256" key="1">
    <source>
        <dbReference type="ARBA" id="ARBA00004141"/>
    </source>
</evidence>
<feature type="transmembrane region" description="Helical" evidence="6">
    <location>
        <begin position="7"/>
        <end position="25"/>
    </location>
</feature>
<evidence type="ECO:0000256" key="2">
    <source>
        <dbReference type="ARBA" id="ARBA00022448"/>
    </source>
</evidence>
<comment type="caution">
    <text evidence="8">The sequence shown here is derived from an EMBL/GenBank/DDBJ whole genome shotgun (WGS) entry which is preliminary data.</text>
</comment>
<accession>A0A0C2VRX3</accession>
<dbReference type="InterPro" id="IPR035906">
    <property type="entry name" value="MetI-like_sf"/>
</dbReference>
<dbReference type="RefSeq" id="WP_041121758.1">
    <property type="nucleotide sequence ID" value="NZ_JXRQ01000015.1"/>
</dbReference>
<dbReference type="Proteomes" id="UP000031950">
    <property type="component" value="Unassembled WGS sequence"/>
</dbReference>
<feature type="transmembrane region" description="Helical" evidence="6">
    <location>
        <begin position="78"/>
        <end position="103"/>
    </location>
</feature>
<evidence type="ECO:0000313" key="8">
    <source>
        <dbReference type="EMBL" id="KIL51677.1"/>
    </source>
</evidence>
<name>A0A0C2VRX3_9BACL</name>
<reference evidence="8 9" key="1">
    <citation type="submission" date="2015-01" db="EMBL/GenBank/DDBJ databases">
        <title>Genome sequence of Jeotgalibacillus alimentarius.</title>
        <authorList>
            <person name="Goh K.M."/>
            <person name="Chan K.-G."/>
            <person name="Yaakop A.S."/>
            <person name="Ee R."/>
            <person name="Gan H.M."/>
            <person name="Chan C.S."/>
        </authorList>
    </citation>
    <scope>NUCLEOTIDE SEQUENCE [LARGE SCALE GENOMIC DNA]</scope>
    <source>
        <strain evidence="8 9">YKJ-13</strain>
    </source>
</reference>
<gene>
    <name evidence="8" type="ORF">KP77_11890</name>
</gene>
<dbReference type="EMBL" id="JXRQ01000015">
    <property type="protein sequence ID" value="KIL51677.1"/>
    <property type="molecule type" value="Genomic_DNA"/>
</dbReference>
<dbReference type="PATRIC" id="fig|135826.4.peg.1184"/>
<organism evidence="8 9">
    <name type="scientific">Jeotgalibacillus alimentarius</name>
    <dbReference type="NCBI Taxonomy" id="135826"/>
    <lineage>
        <taxon>Bacteria</taxon>
        <taxon>Bacillati</taxon>
        <taxon>Bacillota</taxon>
        <taxon>Bacilli</taxon>
        <taxon>Bacillales</taxon>
        <taxon>Caryophanaceae</taxon>
        <taxon>Jeotgalibacillus</taxon>
    </lineage>
</organism>
<keyword evidence="3 6" id="KW-0812">Transmembrane</keyword>
<dbReference type="STRING" id="135826.KP77_11890"/>
<keyword evidence="4 6" id="KW-1133">Transmembrane helix</keyword>
<feature type="transmembrane region" description="Helical" evidence="6">
    <location>
        <begin position="148"/>
        <end position="167"/>
    </location>
</feature>
<proteinExistence type="inferred from homology"/>
<dbReference type="CDD" id="cd06261">
    <property type="entry name" value="TM_PBP2"/>
    <property type="match status" value="1"/>
</dbReference>
<protein>
    <recommendedName>
        <fullName evidence="7">ABC transmembrane type-1 domain-containing protein</fullName>
    </recommendedName>
</protein>